<organism evidence="1 2">
    <name type="scientific">Paramecium primaurelia</name>
    <dbReference type="NCBI Taxonomy" id="5886"/>
    <lineage>
        <taxon>Eukaryota</taxon>
        <taxon>Sar</taxon>
        <taxon>Alveolata</taxon>
        <taxon>Ciliophora</taxon>
        <taxon>Intramacronucleata</taxon>
        <taxon>Oligohymenophorea</taxon>
        <taxon>Peniculida</taxon>
        <taxon>Parameciidae</taxon>
        <taxon>Paramecium</taxon>
    </lineage>
</organism>
<evidence type="ECO:0000313" key="2">
    <source>
        <dbReference type="Proteomes" id="UP000688137"/>
    </source>
</evidence>
<dbReference type="OMA" id="YLQMMEM"/>
<dbReference type="EMBL" id="CAJJDM010000074">
    <property type="protein sequence ID" value="CAD8084213.1"/>
    <property type="molecule type" value="Genomic_DNA"/>
</dbReference>
<keyword evidence="2" id="KW-1185">Reference proteome</keyword>
<name>A0A8S1N3D4_PARPR</name>
<gene>
    <name evidence="1" type="ORF">PPRIM_AZ9-3.1.T0710233</name>
</gene>
<dbReference type="Proteomes" id="UP000688137">
    <property type="component" value="Unassembled WGS sequence"/>
</dbReference>
<protein>
    <submittedName>
        <fullName evidence="1">Uncharacterized protein</fullName>
    </submittedName>
</protein>
<proteinExistence type="predicted"/>
<sequence length="283" mass="33826">MNKFELALQTQQELLNYILSTQWKDDLEKQQLEVIFQKVQTTCNIKLEIDEFFTKEKQEQLKSYIYEKQQQIRKINKNLQETLNKQAQVRQSPTCVIAQLPPRFKNNKESYQQQINYFKNNLIELKNCHQKLCLDIDIKQQSETIKKQINLLQIAENFKFELNCLESELMQNRLYLCEQFDSIRKQIEIIIDDNLLQNLISYCSAISKGNILLKKQLIIIKQIYSFDTKDFYLQMMEMDKENKQTSYSQDTDVTSQQSPQKNCDQNQIINKNLRNQECLCVIF</sequence>
<comment type="caution">
    <text evidence="1">The sequence shown here is derived from an EMBL/GenBank/DDBJ whole genome shotgun (WGS) entry which is preliminary data.</text>
</comment>
<evidence type="ECO:0000313" key="1">
    <source>
        <dbReference type="EMBL" id="CAD8084213.1"/>
    </source>
</evidence>
<reference evidence="1" key="1">
    <citation type="submission" date="2021-01" db="EMBL/GenBank/DDBJ databases">
        <authorList>
            <consortium name="Genoscope - CEA"/>
            <person name="William W."/>
        </authorList>
    </citation>
    <scope>NUCLEOTIDE SEQUENCE</scope>
</reference>
<dbReference type="AlphaFoldDB" id="A0A8S1N3D4"/>
<accession>A0A8S1N3D4</accession>